<keyword evidence="1" id="KW-0695">RNA-directed DNA polymerase</keyword>
<dbReference type="PANTHER" id="PTHR48462:SF1">
    <property type="entry name" value="PROTEIN, PUTATIVE-RELATED"/>
    <property type="match status" value="1"/>
</dbReference>
<keyword evidence="1" id="KW-0808">Transferase</keyword>
<dbReference type="EMBL" id="BKCJ010301622">
    <property type="protein sequence ID" value="GEZ62087.1"/>
    <property type="molecule type" value="Genomic_DNA"/>
</dbReference>
<name>A0A699IMG7_TANCI</name>
<feature type="non-terminal residue" evidence="1">
    <location>
        <position position="1"/>
    </location>
</feature>
<gene>
    <name evidence="1" type="ORF">Tci_534060</name>
</gene>
<evidence type="ECO:0000313" key="1">
    <source>
        <dbReference type="EMBL" id="GEZ62087.1"/>
    </source>
</evidence>
<comment type="caution">
    <text evidence="1">The sequence shown here is derived from an EMBL/GenBank/DDBJ whole genome shotgun (WGS) entry which is preliminary data.</text>
</comment>
<dbReference type="AlphaFoldDB" id="A0A699IMG7"/>
<organism evidence="1">
    <name type="scientific">Tanacetum cinerariifolium</name>
    <name type="common">Dalmatian daisy</name>
    <name type="synonym">Chrysanthemum cinerariifolium</name>
    <dbReference type="NCBI Taxonomy" id="118510"/>
    <lineage>
        <taxon>Eukaryota</taxon>
        <taxon>Viridiplantae</taxon>
        <taxon>Streptophyta</taxon>
        <taxon>Embryophyta</taxon>
        <taxon>Tracheophyta</taxon>
        <taxon>Spermatophyta</taxon>
        <taxon>Magnoliopsida</taxon>
        <taxon>eudicotyledons</taxon>
        <taxon>Gunneridae</taxon>
        <taxon>Pentapetalae</taxon>
        <taxon>asterids</taxon>
        <taxon>campanulids</taxon>
        <taxon>Asterales</taxon>
        <taxon>Asteraceae</taxon>
        <taxon>Asteroideae</taxon>
        <taxon>Anthemideae</taxon>
        <taxon>Anthemidinae</taxon>
        <taxon>Tanacetum</taxon>
    </lineage>
</organism>
<protein>
    <submittedName>
        <fullName evidence="1">Putative reverse transcriptase domain-containing protein</fullName>
    </submittedName>
</protein>
<dbReference type="GO" id="GO:0003964">
    <property type="term" value="F:RNA-directed DNA polymerase activity"/>
    <property type="evidence" value="ECO:0007669"/>
    <property type="project" value="UniProtKB-KW"/>
</dbReference>
<keyword evidence="1" id="KW-0548">Nucleotidyltransferase</keyword>
<accession>A0A699IMG7</accession>
<dbReference type="PANTHER" id="PTHR48462">
    <property type="entry name" value="PROTEIN, PUTATIVE-RELATED"/>
    <property type="match status" value="1"/>
</dbReference>
<sequence length="191" mass="20899">PSSGLKLLGGAVSRDTDFISGLAMRRAANVVDLMGMFGFLWGTCSHCKELPGFKYQHDMVRDVFFDICRRAGISARKYAPVNFLTDLSDGRSTLRTADVLVFGWVGGKHACVNLTGDSPLVGLSSRFYSGSDCFESRLGQKAVELLGRVQRVMHINVMTPRSTDVVFKHIGFAFQKGLAAQLVSRLPSTTM</sequence>
<reference evidence="1" key="1">
    <citation type="journal article" date="2019" name="Sci. Rep.">
        <title>Draft genome of Tanacetum cinerariifolium, the natural source of mosquito coil.</title>
        <authorList>
            <person name="Yamashiro T."/>
            <person name="Shiraishi A."/>
            <person name="Satake H."/>
            <person name="Nakayama K."/>
        </authorList>
    </citation>
    <scope>NUCLEOTIDE SEQUENCE</scope>
</reference>
<proteinExistence type="predicted"/>